<reference evidence="1" key="1">
    <citation type="submission" date="2020-07" db="EMBL/GenBank/DDBJ databases">
        <title>Multicomponent nature underlies the extraordinary mechanical properties of spider dragline silk.</title>
        <authorList>
            <person name="Kono N."/>
            <person name="Nakamura H."/>
            <person name="Mori M."/>
            <person name="Yoshida Y."/>
            <person name="Ohtoshi R."/>
            <person name="Malay A.D."/>
            <person name="Moran D.A.P."/>
            <person name="Tomita M."/>
            <person name="Numata K."/>
            <person name="Arakawa K."/>
        </authorList>
    </citation>
    <scope>NUCLEOTIDE SEQUENCE</scope>
</reference>
<dbReference type="Proteomes" id="UP000887116">
    <property type="component" value="Unassembled WGS sequence"/>
</dbReference>
<name>A0A8X6LS42_TRICU</name>
<dbReference type="AlphaFoldDB" id="A0A8X6LS42"/>
<evidence type="ECO:0000313" key="1">
    <source>
        <dbReference type="EMBL" id="GFR19990.1"/>
    </source>
</evidence>
<protein>
    <submittedName>
        <fullName evidence="1">Uncharacterized protein</fullName>
    </submittedName>
</protein>
<sequence length="121" mass="14154">MTSFDPSREMSQRIRKILYEHQFHSKTWSFHHCQFKKDDKHDALSSFVKDIVHPVNLDRHLSTNSSPKKKSRDERICNLQSKNLSANVSFAQNKDSNRAGTPYIFSLLRVPTPMHISWIVT</sequence>
<evidence type="ECO:0000313" key="2">
    <source>
        <dbReference type="Proteomes" id="UP000887116"/>
    </source>
</evidence>
<dbReference type="EMBL" id="BMAO01018003">
    <property type="protein sequence ID" value="GFR19990.1"/>
    <property type="molecule type" value="Genomic_DNA"/>
</dbReference>
<proteinExistence type="predicted"/>
<keyword evidence="2" id="KW-1185">Reference proteome</keyword>
<gene>
    <name evidence="1" type="ORF">TNCT_519611</name>
</gene>
<accession>A0A8X6LS42</accession>
<organism evidence="1 2">
    <name type="scientific">Trichonephila clavata</name>
    <name type="common">Joro spider</name>
    <name type="synonym">Nephila clavata</name>
    <dbReference type="NCBI Taxonomy" id="2740835"/>
    <lineage>
        <taxon>Eukaryota</taxon>
        <taxon>Metazoa</taxon>
        <taxon>Ecdysozoa</taxon>
        <taxon>Arthropoda</taxon>
        <taxon>Chelicerata</taxon>
        <taxon>Arachnida</taxon>
        <taxon>Araneae</taxon>
        <taxon>Araneomorphae</taxon>
        <taxon>Entelegynae</taxon>
        <taxon>Araneoidea</taxon>
        <taxon>Nephilidae</taxon>
        <taxon>Trichonephila</taxon>
    </lineage>
</organism>
<comment type="caution">
    <text evidence="1">The sequence shown here is derived from an EMBL/GenBank/DDBJ whole genome shotgun (WGS) entry which is preliminary data.</text>
</comment>